<dbReference type="AlphaFoldDB" id="A0A917Y449"/>
<dbReference type="EMBL" id="BMOS01000031">
    <property type="protein sequence ID" value="GGN64333.1"/>
    <property type="molecule type" value="Genomic_DNA"/>
</dbReference>
<comment type="caution">
    <text evidence="2">The sequence shown here is derived from an EMBL/GenBank/DDBJ whole genome shotgun (WGS) entry which is preliminary data.</text>
</comment>
<gene>
    <name evidence="2" type="ORF">GCM10007971_32100</name>
</gene>
<dbReference type="RefSeq" id="WP_188858826.1">
    <property type="nucleotide sequence ID" value="NZ_BMOS01000031.1"/>
</dbReference>
<dbReference type="Pfam" id="PF04233">
    <property type="entry name" value="Phage_Mu_F"/>
    <property type="match status" value="1"/>
</dbReference>
<protein>
    <recommendedName>
        <fullName evidence="1">Phage head morphogenesis domain-containing protein</fullName>
    </recommendedName>
</protein>
<dbReference type="NCBIfam" id="TIGR01641">
    <property type="entry name" value="phageSPP1_gp7"/>
    <property type="match status" value="1"/>
</dbReference>
<proteinExistence type="predicted"/>
<dbReference type="Proteomes" id="UP000624041">
    <property type="component" value="Unassembled WGS sequence"/>
</dbReference>
<reference evidence="2" key="1">
    <citation type="journal article" date="2014" name="Int. J. Syst. Evol. Microbiol.">
        <title>Complete genome sequence of Corynebacterium casei LMG S-19264T (=DSM 44701T), isolated from a smear-ripened cheese.</title>
        <authorList>
            <consortium name="US DOE Joint Genome Institute (JGI-PGF)"/>
            <person name="Walter F."/>
            <person name="Albersmeier A."/>
            <person name="Kalinowski J."/>
            <person name="Ruckert C."/>
        </authorList>
    </citation>
    <scope>NUCLEOTIDE SEQUENCE</scope>
    <source>
        <strain evidence="2">JCM 17251</strain>
    </source>
</reference>
<evidence type="ECO:0000313" key="2">
    <source>
        <dbReference type="EMBL" id="GGN64333.1"/>
    </source>
</evidence>
<reference evidence="2" key="2">
    <citation type="submission" date="2020-09" db="EMBL/GenBank/DDBJ databases">
        <authorList>
            <person name="Sun Q."/>
            <person name="Ohkuma M."/>
        </authorList>
    </citation>
    <scope>NUCLEOTIDE SEQUENCE</scope>
    <source>
        <strain evidence="2">JCM 17251</strain>
    </source>
</reference>
<feature type="domain" description="Phage head morphogenesis" evidence="1">
    <location>
        <begin position="196"/>
        <end position="298"/>
    </location>
</feature>
<sequence>MANNYWRDRELKHIEQSIKNDEKLARRLRQLHLQAMEEIEAQIEAFYGRYADVEGISIREARRRARKLDVEKYARKAKRYVKLSQSNIPFIRWLSFRDKPNMEMRIYNFTMGVNRLELLKLNIELELFSLLSDEESFMLQELTKQAKAEFERQAGILGQTLNYSEKHIASIVNASFLTAAWSDRLWTNQNALRAELDKLLQRGIVQGLNPRALARELRKVFNASISNSERLLRTELARVQADVFKDSAEQSGFDEYVYIAEPSACDKCKPLDDKVFKIKDMEIGINMYPMHPNCRCSTSNYMSREAFEKDLEARGL</sequence>
<evidence type="ECO:0000259" key="1">
    <source>
        <dbReference type="Pfam" id="PF04233"/>
    </source>
</evidence>
<accession>A0A917Y449</accession>
<organism evidence="2 3">
    <name type="scientific">Oceanobacillus indicireducens</name>
    <dbReference type="NCBI Taxonomy" id="1004261"/>
    <lineage>
        <taxon>Bacteria</taxon>
        <taxon>Bacillati</taxon>
        <taxon>Bacillota</taxon>
        <taxon>Bacilli</taxon>
        <taxon>Bacillales</taxon>
        <taxon>Bacillaceae</taxon>
        <taxon>Oceanobacillus</taxon>
    </lineage>
</organism>
<dbReference type="InterPro" id="IPR006528">
    <property type="entry name" value="Phage_head_morphogenesis_dom"/>
</dbReference>
<evidence type="ECO:0000313" key="3">
    <source>
        <dbReference type="Proteomes" id="UP000624041"/>
    </source>
</evidence>
<keyword evidence="3" id="KW-1185">Reference proteome</keyword>
<name>A0A917Y449_9BACI</name>